<accession>A0A8H9KWA2</accession>
<name>A0A8H9KWA2_9SPHI</name>
<dbReference type="PROSITE" id="PS51257">
    <property type="entry name" value="PROKAR_LIPOPROTEIN"/>
    <property type="match status" value="1"/>
</dbReference>
<gene>
    <name evidence="1" type="ORF">GCM10011516_22840</name>
</gene>
<protein>
    <submittedName>
        <fullName evidence="1">Uncharacterized protein</fullName>
    </submittedName>
</protein>
<reference evidence="1" key="2">
    <citation type="submission" date="2020-09" db="EMBL/GenBank/DDBJ databases">
        <authorList>
            <person name="Sun Q."/>
            <person name="Zhou Y."/>
        </authorList>
    </citation>
    <scope>NUCLEOTIDE SEQUENCE</scope>
    <source>
        <strain evidence="1">CGMCC 1.15966</strain>
    </source>
</reference>
<sequence length="52" mass="5736">MKHKLIISFGMGLVLATSCSNSNKENTSQNDTDTIVEVVPETKLIVEEVEKN</sequence>
<evidence type="ECO:0000313" key="1">
    <source>
        <dbReference type="EMBL" id="GGE24608.1"/>
    </source>
</evidence>
<dbReference type="EMBL" id="BMKM01000005">
    <property type="protein sequence ID" value="GGE24608.1"/>
    <property type="molecule type" value="Genomic_DNA"/>
</dbReference>
<reference evidence="1" key="1">
    <citation type="journal article" date="2014" name="Int. J. Syst. Evol. Microbiol.">
        <title>Complete genome sequence of Corynebacterium casei LMG S-19264T (=DSM 44701T), isolated from a smear-ripened cheese.</title>
        <authorList>
            <consortium name="US DOE Joint Genome Institute (JGI-PGF)"/>
            <person name="Walter F."/>
            <person name="Albersmeier A."/>
            <person name="Kalinowski J."/>
            <person name="Ruckert C."/>
        </authorList>
    </citation>
    <scope>NUCLEOTIDE SEQUENCE</scope>
    <source>
        <strain evidence="1">CGMCC 1.15966</strain>
    </source>
</reference>
<keyword evidence="2" id="KW-1185">Reference proteome</keyword>
<comment type="caution">
    <text evidence="1">The sequence shown here is derived from an EMBL/GenBank/DDBJ whole genome shotgun (WGS) entry which is preliminary data.</text>
</comment>
<dbReference type="RefSeq" id="WP_179221461.1">
    <property type="nucleotide sequence ID" value="NZ_BMKM01000005.1"/>
</dbReference>
<dbReference type="AlphaFoldDB" id="A0A8H9KWA2"/>
<proteinExistence type="predicted"/>
<dbReference type="Proteomes" id="UP000614460">
    <property type="component" value="Unassembled WGS sequence"/>
</dbReference>
<organism evidence="1 2">
    <name type="scientific">Sphingobacterium cellulitidis</name>
    <dbReference type="NCBI Taxonomy" id="1768011"/>
    <lineage>
        <taxon>Bacteria</taxon>
        <taxon>Pseudomonadati</taxon>
        <taxon>Bacteroidota</taxon>
        <taxon>Sphingobacteriia</taxon>
        <taxon>Sphingobacteriales</taxon>
        <taxon>Sphingobacteriaceae</taxon>
        <taxon>Sphingobacterium</taxon>
    </lineage>
</organism>
<evidence type="ECO:0000313" key="2">
    <source>
        <dbReference type="Proteomes" id="UP000614460"/>
    </source>
</evidence>